<proteinExistence type="predicted"/>
<dbReference type="AlphaFoldDB" id="A0A1E3QEM0"/>
<dbReference type="Proteomes" id="UP000094385">
    <property type="component" value="Unassembled WGS sequence"/>
</dbReference>
<evidence type="ECO:0000256" key="1">
    <source>
        <dbReference type="SAM" id="Phobius"/>
    </source>
</evidence>
<keyword evidence="1" id="KW-1133">Transmembrane helix</keyword>
<name>A0A1E3QEM0_LIPST</name>
<organism evidence="2 3">
    <name type="scientific">Lipomyces starkeyi NRRL Y-11557</name>
    <dbReference type="NCBI Taxonomy" id="675824"/>
    <lineage>
        <taxon>Eukaryota</taxon>
        <taxon>Fungi</taxon>
        <taxon>Dikarya</taxon>
        <taxon>Ascomycota</taxon>
        <taxon>Saccharomycotina</taxon>
        <taxon>Lipomycetes</taxon>
        <taxon>Lipomycetales</taxon>
        <taxon>Lipomycetaceae</taxon>
        <taxon>Lipomyces</taxon>
    </lineage>
</organism>
<keyword evidence="3" id="KW-1185">Reference proteome</keyword>
<gene>
    <name evidence="2" type="ORF">LIPSTDRAFT_123619</name>
</gene>
<keyword evidence="1" id="KW-0812">Transmembrane</keyword>
<dbReference type="EMBL" id="KV454289">
    <property type="protein sequence ID" value="ODQ76149.1"/>
    <property type="molecule type" value="Genomic_DNA"/>
</dbReference>
<evidence type="ECO:0000313" key="3">
    <source>
        <dbReference type="Proteomes" id="UP000094385"/>
    </source>
</evidence>
<protein>
    <submittedName>
        <fullName evidence="2">Uncharacterized protein</fullName>
    </submittedName>
</protein>
<evidence type="ECO:0000313" key="2">
    <source>
        <dbReference type="EMBL" id="ODQ76149.1"/>
    </source>
</evidence>
<accession>A0A1E3QEM0</accession>
<keyword evidence="1" id="KW-0472">Membrane</keyword>
<reference evidence="2 3" key="1">
    <citation type="journal article" date="2016" name="Proc. Natl. Acad. Sci. U.S.A.">
        <title>Comparative genomics of biotechnologically important yeasts.</title>
        <authorList>
            <person name="Riley R."/>
            <person name="Haridas S."/>
            <person name="Wolfe K.H."/>
            <person name="Lopes M.R."/>
            <person name="Hittinger C.T."/>
            <person name="Goeker M."/>
            <person name="Salamov A.A."/>
            <person name="Wisecaver J.H."/>
            <person name="Long T.M."/>
            <person name="Calvey C.H."/>
            <person name="Aerts A.L."/>
            <person name="Barry K.W."/>
            <person name="Choi C."/>
            <person name="Clum A."/>
            <person name="Coughlan A.Y."/>
            <person name="Deshpande S."/>
            <person name="Douglass A.P."/>
            <person name="Hanson S.J."/>
            <person name="Klenk H.-P."/>
            <person name="LaButti K.M."/>
            <person name="Lapidus A."/>
            <person name="Lindquist E.A."/>
            <person name="Lipzen A.M."/>
            <person name="Meier-Kolthoff J.P."/>
            <person name="Ohm R.A."/>
            <person name="Otillar R.P."/>
            <person name="Pangilinan J.L."/>
            <person name="Peng Y."/>
            <person name="Rokas A."/>
            <person name="Rosa C.A."/>
            <person name="Scheuner C."/>
            <person name="Sibirny A.A."/>
            <person name="Slot J.C."/>
            <person name="Stielow J.B."/>
            <person name="Sun H."/>
            <person name="Kurtzman C.P."/>
            <person name="Blackwell M."/>
            <person name="Grigoriev I.V."/>
            <person name="Jeffries T.W."/>
        </authorList>
    </citation>
    <scope>NUCLEOTIDE SEQUENCE [LARGE SCALE GENOMIC DNA]</scope>
    <source>
        <strain evidence="2 3">NRRL Y-11557</strain>
    </source>
</reference>
<sequence length="145" mass="16405">MYSCMPILHCALPISAAGLMLSLKMNIVKYFTRIRRAPENSCRPCWAPSTITCNVSGETSSMCLGIDNRLQGPEHVGDSAIDCGQLVRFSFRMVRKRQKISFVNGGECRILLKQNLSRSKIKLQHTRHALTQCNWVRVIFISSFI</sequence>
<feature type="transmembrane region" description="Helical" evidence="1">
    <location>
        <begin position="6"/>
        <end position="27"/>
    </location>
</feature>